<proteinExistence type="predicted"/>
<dbReference type="CDD" id="cd02209">
    <property type="entry name" value="cupin_XRE_C"/>
    <property type="match status" value="1"/>
</dbReference>
<dbReference type="SUPFAM" id="SSF47413">
    <property type="entry name" value="lambda repressor-like DNA-binding domains"/>
    <property type="match status" value="1"/>
</dbReference>
<dbReference type="SUPFAM" id="SSF51182">
    <property type="entry name" value="RmlC-like cupins"/>
    <property type="match status" value="1"/>
</dbReference>
<dbReference type="GO" id="GO:0005829">
    <property type="term" value="C:cytosol"/>
    <property type="evidence" value="ECO:0007669"/>
    <property type="project" value="TreeGrafter"/>
</dbReference>
<dbReference type="SMART" id="SM00530">
    <property type="entry name" value="HTH_XRE"/>
    <property type="match status" value="1"/>
</dbReference>
<evidence type="ECO:0000259" key="2">
    <source>
        <dbReference type="PROSITE" id="PS50943"/>
    </source>
</evidence>
<dbReference type="PROSITE" id="PS50943">
    <property type="entry name" value="HTH_CROC1"/>
    <property type="match status" value="1"/>
</dbReference>
<evidence type="ECO:0000313" key="4">
    <source>
        <dbReference type="Proteomes" id="UP000002531"/>
    </source>
</evidence>
<name>Q3SUW3_NITWN</name>
<dbReference type="InterPro" id="IPR010982">
    <property type="entry name" value="Lambda_DNA-bd_dom_sf"/>
</dbReference>
<keyword evidence="1" id="KW-0238">DNA-binding</keyword>
<dbReference type="Gene3D" id="1.10.260.40">
    <property type="entry name" value="lambda repressor-like DNA-binding domains"/>
    <property type="match status" value="1"/>
</dbReference>
<keyword evidence="4" id="KW-1185">Reference proteome</keyword>
<dbReference type="PANTHER" id="PTHR46797:SF1">
    <property type="entry name" value="METHYLPHOSPHONATE SYNTHASE"/>
    <property type="match status" value="1"/>
</dbReference>
<dbReference type="CDD" id="cd00093">
    <property type="entry name" value="HTH_XRE"/>
    <property type="match status" value="1"/>
</dbReference>
<evidence type="ECO:0000313" key="3">
    <source>
        <dbReference type="EMBL" id="ABA03928.1"/>
    </source>
</evidence>
<reference evidence="3 4" key="1">
    <citation type="journal article" date="2006" name="Appl. Environ. Microbiol.">
        <title>Genome sequence of the chemolithoautotrophic nitrite-oxidizing bacterium Nitrobacter winogradskyi Nb-255.</title>
        <authorList>
            <person name="Starkenburg S.R."/>
            <person name="Chain P.S."/>
            <person name="Sayavedra-Soto L.A."/>
            <person name="Hauser L."/>
            <person name="Land M.L."/>
            <person name="Larimer F.W."/>
            <person name="Malfatti S.A."/>
            <person name="Klotz M.G."/>
            <person name="Bottomley P.J."/>
            <person name="Arp D.J."/>
            <person name="Hickey W.J."/>
        </authorList>
    </citation>
    <scope>NUCLEOTIDE SEQUENCE [LARGE SCALE GENOMIC DNA]</scope>
    <source>
        <strain evidence="4">ATCC 25391 / DSM 10237 / CIP 104748 / NCIMB 11846 / Nb-255</strain>
    </source>
</reference>
<protein>
    <submittedName>
        <fullName evidence="3">Transcriptional regulator, XRE family</fullName>
    </submittedName>
</protein>
<dbReference type="PANTHER" id="PTHR46797">
    <property type="entry name" value="HTH-TYPE TRANSCRIPTIONAL REGULATOR"/>
    <property type="match status" value="1"/>
</dbReference>
<dbReference type="InterPro" id="IPR013096">
    <property type="entry name" value="Cupin_2"/>
</dbReference>
<sequence length="259" mass="28413">MRSEIRRSLWSVIGQPIPIRFSVHVADGACRHCVPDMGIKARIHGVRPDHRMSKLGTSQIYHQGDGSGLDCIELPVIVGKNLRRIRLRQGLSLERLAKQSGVSRAMLGQIETGKSTPTIGLLWKICTSLTVPFASLIAVGDPEGIIVLRRDGSKLLSSNQGRFTSRALFPFDSERRTEFYELRLAPLYCENAEAHAAGTRENLVVAKGSVEIAVGSARPTTLSEGDAMLFEADVPHAYRNLGTDEAVLYLVMTYAQMIG</sequence>
<accession>Q3SUW3</accession>
<dbReference type="KEGG" id="nwi:Nwi_0662"/>
<dbReference type="GO" id="GO:0003700">
    <property type="term" value="F:DNA-binding transcription factor activity"/>
    <property type="evidence" value="ECO:0007669"/>
    <property type="project" value="TreeGrafter"/>
</dbReference>
<dbReference type="eggNOG" id="COG1396">
    <property type="taxonomic scope" value="Bacteria"/>
</dbReference>
<organism evidence="3 4">
    <name type="scientific">Nitrobacter winogradskyi (strain ATCC 25391 / DSM 10237 / CIP 104748 / NCIMB 11846 / Nb-255)</name>
    <dbReference type="NCBI Taxonomy" id="323098"/>
    <lineage>
        <taxon>Bacteria</taxon>
        <taxon>Pseudomonadati</taxon>
        <taxon>Pseudomonadota</taxon>
        <taxon>Alphaproteobacteria</taxon>
        <taxon>Hyphomicrobiales</taxon>
        <taxon>Nitrobacteraceae</taxon>
        <taxon>Nitrobacter</taxon>
    </lineage>
</organism>
<dbReference type="HOGENOM" id="CLU_085376_5_0_5"/>
<gene>
    <name evidence="3" type="ordered locus">Nwi_0662</name>
</gene>
<dbReference type="GO" id="GO:0003677">
    <property type="term" value="F:DNA binding"/>
    <property type="evidence" value="ECO:0007669"/>
    <property type="project" value="UniProtKB-KW"/>
</dbReference>
<dbReference type="eggNOG" id="COG1917">
    <property type="taxonomic scope" value="Bacteria"/>
</dbReference>
<dbReference type="InterPro" id="IPR014710">
    <property type="entry name" value="RmlC-like_jellyroll"/>
</dbReference>
<dbReference type="Gene3D" id="2.60.120.10">
    <property type="entry name" value="Jelly Rolls"/>
    <property type="match status" value="1"/>
</dbReference>
<dbReference type="Pfam" id="PF01381">
    <property type="entry name" value="HTH_3"/>
    <property type="match status" value="1"/>
</dbReference>
<dbReference type="AlphaFoldDB" id="Q3SUW3"/>
<evidence type="ECO:0000256" key="1">
    <source>
        <dbReference type="ARBA" id="ARBA00023125"/>
    </source>
</evidence>
<dbReference type="EMBL" id="CP000115">
    <property type="protein sequence ID" value="ABA03928.1"/>
    <property type="molecule type" value="Genomic_DNA"/>
</dbReference>
<dbReference type="Pfam" id="PF07883">
    <property type="entry name" value="Cupin_2"/>
    <property type="match status" value="1"/>
</dbReference>
<dbReference type="InterPro" id="IPR001387">
    <property type="entry name" value="Cro/C1-type_HTH"/>
</dbReference>
<dbReference type="InterPro" id="IPR011051">
    <property type="entry name" value="RmlC_Cupin_sf"/>
</dbReference>
<feature type="domain" description="HTH cro/C1-type" evidence="2">
    <location>
        <begin position="82"/>
        <end position="136"/>
    </location>
</feature>
<dbReference type="Proteomes" id="UP000002531">
    <property type="component" value="Chromosome"/>
</dbReference>
<dbReference type="InterPro" id="IPR050807">
    <property type="entry name" value="TransReg_Diox_bact_type"/>
</dbReference>